<evidence type="ECO:0000256" key="2">
    <source>
        <dbReference type="ARBA" id="ARBA00022723"/>
    </source>
</evidence>
<comment type="similarity">
    <text evidence="5">Belongs to the HIPP family.</text>
</comment>
<evidence type="ECO:0000256" key="5">
    <source>
        <dbReference type="ARBA" id="ARBA00024045"/>
    </source>
</evidence>
<dbReference type="InterPro" id="IPR036163">
    <property type="entry name" value="HMA_dom_sf"/>
</dbReference>
<evidence type="ECO:0000313" key="8">
    <source>
        <dbReference type="EMBL" id="KYP58217.1"/>
    </source>
</evidence>
<dbReference type="CDD" id="cd00371">
    <property type="entry name" value="HMA"/>
    <property type="match status" value="1"/>
</dbReference>
<sequence>MQKCVLKVNIHCDGCKHKVKKILKKIDGVFIIEIDAEQGKVTVLGNVDFNVLIKKLAKSGKHAELWYAPNPNNNNNDQDYLANQLKNMQIDNPKGEEDQHNQGQNPKGGNNKPKGGGGDNDGGGSGDGGQQGPNPQQQLQLQLQQQHKLQQQLQQIQQVKGFQDLNLSQFKVPPHNLNSNPNPNLNTKAVRFDIPEEDGEFTDNESGDDEFDDDEMLELPLSEIKPSLMMNAPKGDNNGGCGNKGKEGVGLVPIQVHGFPDGNSNGGGNNQKQGGSNNGGESEIGTVKGISKNNVMNGRNSSNNNEGMKNGNNPMGGAGAQTVNMGGAPSGPNVGPMLNMSMPNIPSVQGLSATPINSGGNFKGVGPNAMLGNPFQQQQQYMASMNMMNQHAMGNNRFQPMMYTRGPPAVNYMYPHYPYPYPYPHPPPDPYTHLFNDENTSSCNVM</sequence>
<dbReference type="Pfam" id="PF00403">
    <property type="entry name" value="HMA"/>
    <property type="match status" value="1"/>
</dbReference>
<evidence type="ECO:0000313" key="9">
    <source>
        <dbReference type="Proteomes" id="UP000075243"/>
    </source>
</evidence>
<dbReference type="Gene3D" id="3.30.70.100">
    <property type="match status" value="1"/>
</dbReference>
<dbReference type="AlphaFoldDB" id="A0A151STS1"/>
<name>A0A151STS1_CAJCA</name>
<reference evidence="8 9" key="1">
    <citation type="journal article" date="2012" name="Nat. Biotechnol.">
        <title>Draft genome sequence of pigeonpea (Cajanus cajan), an orphan legume crop of resource-poor farmers.</title>
        <authorList>
            <person name="Varshney R.K."/>
            <person name="Chen W."/>
            <person name="Li Y."/>
            <person name="Bharti A.K."/>
            <person name="Saxena R.K."/>
            <person name="Schlueter J.A."/>
            <person name="Donoghue M.T."/>
            <person name="Azam S."/>
            <person name="Fan G."/>
            <person name="Whaley A.M."/>
            <person name="Farmer A.D."/>
            <person name="Sheridan J."/>
            <person name="Iwata A."/>
            <person name="Tuteja R."/>
            <person name="Penmetsa R.V."/>
            <person name="Wu W."/>
            <person name="Upadhyaya H.D."/>
            <person name="Yang S.P."/>
            <person name="Shah T."/>
            <person name="Saxena K.B."/>
            <person name="Michael T."/>
            <person name="McCombie W.R."/>
            <person name="Yang B."/>
            <person name="Zhang G."/>
            <person name="Yang H."/>
            <person name="Wang J."/>
            <person name="Spillane C."/>
            <person name="Cook D.R."/>
            <person name="May G.D."/>
            <person name="Xu X."/>
            <person name="Jackson S.A."/>
        </authorList>
    </citation>
    <scope>NUCLEOTIDE SEQUENCE [LARGE SCALE GENOMIC DNA]</scope>
    <source>
        <strain evidence="9">cv. Asha</strain>
    </source>
</reference>
<gene>
    <name evidence="8" type="ORF">KK1_004511</name>
</gene>
<dbReference type="PROSITE" id="PS50846">
    <property type="entry name" value="HMA_2"/>
    <property type="match status" value="1"/>
</dbReference>
<feature type="domain" description="HMA" evidence="7">
    <location>
        <begin position="1"/>
        <end position="64"/>
    </location>
</feature>
<proteinExistence type="inferred from homology"/>
<feature type="region of interest" description="Disordered" evidence="6">
    <location>
        <begin position="256"/>
        <end position="319"/>
    </location>
</feature>
<keyword evidence="4" id="KW-0636">Prenylation</keyword>
<accession>A0A151STS1</accession>
<dbReference type="SUPFAM" id="SSF55008">
    <property type="entry name" value="HMA, heavy metal-associated domain"/>
    <property type="match status" value="1"/>
</dbReference>
<evidence type="ECO:0000256" key="4">
    <source>
        <dbReference type="ARBA" id="ARBA00023289"/>
    </source>
</evidence>
<feature type="region of interest" description="Disordered" evidence="6">
    <location>
        <begin position="91"/>
        <end position="145"/>
    </location>
</feature>
<evidence type="ECO:0000256" key="1">
    <source>
        <dbReference type="ARBA" id="ARBA00022481"/>
    </source>
</evidence>
<dbReference type="STRING" id="3821.A0A151STS1"/>
<dbReference type="InterPro" id="IPR006121">
    <property type="entry name" value="HMA_dom"/>
</dbReference>
<evidence type="ECO:0000259" key="7">
    <source>
        <dbReference type="PROSITE" id="PS50846"/>
    </source>
</evidence>
<dbReference type="EMBL" id="CM003613">
    <property type="protein sequence ID" value="KYP58217.1"/>
    <property type="molecule type" value="Genomic_DNA"/>
</dbReference>
<feature type="compositionally biased region" description="Low complexity" evidence="6">
    <location>
        <begin position="293"/>
        <end position="313"/>
    </location>
</feature>
<dbReference type="Proteomes" id="UP000075243">
    <property type="component" value="Chromosome 11"/>
</dbReference>
<keyword evidence="1" id="KW-0488">Methylation</keyword>
<keyword evidence="9" id="KW-1185">Reference proteome</keyword>
<dbReference type="FunFam" id="3.30.70.100:FF:000008">
    <property type="entry name" value="Copper transport protein ATOX1"/>
    <property type="match status" value="1"/>
</dbReference>
<feature type="compositionally biased region" description="Low complexity" evidence="6">
    <location>
        <begin position="102"/>
        <end position="113"/>
    </location>
</feature>
<dbReference type="PANTHER" id="PTHR45868:SF74">
    <property type="entry name" value="HEAVY METAL-ASSOCIATED ISOPRENYLATED PLANT PROTEIN 33"/>
    <property type="match status" value="1"/>
</dbReference>
<dbReference type="PANTHER" id="PTHR45868">
    <property type="entry name" value="HEAVY METAL-ASSOCIATED ISOPRENYLATED PLANT PROTEIN 33-RELATED"/>
    <property type="match status" value="1"/>
</dbReference>
<protein>
    <recommendedName>
        <fullName evidence="7">HMA domain-containing protein</fullName>
    </recommendedName>
</protein>
<dbReference type="Gramene" id="C.cajan_04404.t">
    <property type="protein sequence ID" value="C.cajan_04404.t"/>
    <property type="gene ID" value="C.cajan_04404"/>
</dbReference>
<feature type="compositionally biased region" description="Low complexity" evidence="6">
    <location>
        <begin position="132"/>
        <end position="145"/>
    </location>
</feature>
<evidence type="ECO:0000256" key="3">
    <source>
        <dbReference type="ARBA" id="ARBA00023288"/>
    </source>
</evidence>
<evidence type="ECO:0000256" key="6">
    <source>
        <dbReference type="SAM" id="MobiDB-lite"/>
    </source>
</evidence>
<organism evidence="8 9">
    <name type="scientific">Cajanus cajan</name>
    <name type="common">Pigeon pea</name>
    <name type="synonym">Cajanus indicus</name>
    <dbReference type="NCBI Taxonomy" id="3821"/>
    <lineage>
        <taxon>Eukaryota</taxon>
        <taxon>Viridiplantae</taxon>
        <taxon>Streptophyta</taxon>
        <taxon>Embryophyta</taxon>
        <taxon>Tracheophyta</taxon>
        <taxon>Spermatophyta</taxon>
        <taxon>Magnoliopsida</taxon>
        <taxon>eudicotyledons</taxon>
        <taxon>Gunneridae</taxon>
        <taxon>Pentapetalae</taxon>
        <taxon>rosids</taxon>
        <taxon>fabids</taxon>
        <taxon>Fabales</taxon>
        <taxon>Fabaceae</taxon>
        <taxon>Papilionoideae</taxon>
        <taxon>50 kb inversion clade</taxon>
        <taxon>NPAAA clade</taxon>
        <taxon>indigoferoid/millettioid clade</taxon>
        <taxon>Phaseoleae</taxon>
        <taxon>Cajanus</taxon>
    </lineage>
</organism>
<keyword evidence="2" id="KW-0479">Metal-binding</keyword>
<keyword evidence="3" id="KW-0449">Lipoprotein</keyword>
<dbReference type="GO" id="GO:0046872">
    <property type="term" value="F:metal ion binding"/>
    <property type="evidence" value="ECO:0007669"/>
    <property type="project" value="UniProtKB-KW"/>
</dbReference>
<feature type="compositionally biased region" description="Gly residues" evidence="6">
    <location>
        <begin position="114"/>
        <end position="131"/>
    </location>
</feature>